<dbReference type="KEGG" id="dpx:DAPPUDRAFT_102604"/>
<protein>
    <submittedName>
        <fullName evidence="1">Uncharacterized protein</fullName>
    </submittedName>
</protein>
<dbReference type="Proteomes" id="UP000000305">
    <property type="component" value="Unassembled WGS sequence"/>
</dbReference>
<organism evidence="1 2">
    <name type="scientific">Daphnia pulex</name>
    <name type="common">Water flea</name>
    <dbReference type="NCBI Taxonomy" id="6669"/>
    <lineage>
        <taxon>Eukaryota</taxon>
        <taxon>Metazoa</taxon>
        <taxon>Ecdysozoa</taxon>
        <taxon>Arthropoda</taxon>
        <taxon>Crustacea</taxon>
        <taxon>Branchiopoda</taxon>
        <taxon>Diplostraca</taxon>
        <taxon>Cladocera</taxon>
        <taxon>Anomopoda</taxon>
        <taxon>Daphniidae</taxon>
        <taxon>Daphnia</taxon>
    </lineage>
</organism>
<dbReference type="InParanoid" id="E9GGU9"/>
<gene>
    <name evidence="1" type="ORF">DAPPUDRAFT_102604</name>
</gene>
<dbReference type="EMBL" id="GL732544">
    <property type="protein sequence ID" value="EFX81086.1"/>
    <property type="molecule type" value="Genomic_DNA"/>
</dbReference>
<reference evidence="1 2" key="1">
    <citation type="journal article" date="2011" name="Science">
        <title>The ecoresponsive genome of Daphnia pulex.</title>
        <authorList>
            <person name="Colbourne J.K."/>
            <person name="Pfrender M.E."/>
            <person name="Gilbert D."/>
            <person name="Thomas W.K."/>
            <person name="Tucker A."/>
            <person name="Oakley T.H."/>
            <person name="Tokishita S."/>
            <person name="Aerts A."/>
            <person name="Arnold G.J."/>
            <person name="Basu M.K."/>
            <person name="Bauer D.J."/>
            <person name="Caceres C.E."/>
            <person name="Carmel L."/>
            <person name="Casola C."/>
            <person name="Choi J.H."/>
            <person name="Detter J.C."/>
            <person name="Dong Q."/>
            <person name="Dusheyko S."/>
            <person name="Eads B.D."/>
            <person name="Frohlich T."/>
            <person name="Geiler-Samerotte K.A."/>
            <person name="Gerlach D."/>
            <person name="Hatcher P."/>
            <person name="Jogdeo S."/>
            <person name="Krijgsveld J."/>
            <person name="Kriventseva E.V."/>
            <person name="Kultz D."/>
            <person name="Laforsch C."/>
            <person name="Lindquist E."/>
            <person name="Lopez J."/>
            <person name="Manak J.R."/>
            <person name="Muller J."/>
            <person name="Pangilinan J."/>
            <person name="Patwardhan R.P."/>
            <person name="Pitluck S."/>
            <person name="Pritham E.J."/>
            <person name="Rechtsteiner A."/>
            <person name="Rho M."/>
            <person name="Rogozin I.B."/>
            <person name="Sakarya O."/>
            <person name="Salamov A."/>
            <person name="Schaack S."/>
            <person name="Shapiro H."/>
            <person name="Shiga Y."/>
            <person name="Skalitzky C."/>
            <person name="Smith Z."/>
            <person name="Souvorov A."/>
            <person name="Sung W."/>
            <person name="Tang Z."/>
            <person name="Tsuchiya D."/>
            <person name="Tu H."/>
            <person name="Vos H."/>
            <person name="Wang M."/>
            <person name="Wolf Y.I."/>
            <person name="Yamagata H."/>
            <person name="Yamada T."/>
            <person name="Ye Y."/>
            <person name="Shaw J.R."/>
            <person name="Andrews J."/>
            <person name="Crease T.J."/>
            <person name="Tang H."/>
            <person name="Lucas S.M."/>
            <person name="Robertson H.M."/>
            <person name="Bork P."/>
            <person name="Koonin E.V."/>
            <person name="Zdobnov E.M."/>
            <person name="Grigoriev I.V."/>
            <person name="Lynch M."/>
            <person name="Boore J.L."/>
        </authorList>
    </citation>
    <scope>NUCLEOTIDE SEQUENCE [LARGE SCALE GENOMIC DNA]</scope>
</reference>
<keyword evidence="2" id="KW-1185">Reference proteome</keyword>
<sequence length="164" mass="18547">MGHETRCWSFMTQQNTGMTQQDSCYQRLKTVSNITASRCEYPIEIEIYKMFRYGLLLLLIACSIAAVAAEEEEQLTEQLEPCAWCLVLRCRTIQVLTITPKEGSNKSPLDVVAVMTQSLMTQQPASPPDVYSIAVMTKSSSKVTRPGYKQLALDKKSFKAEWLH</sequence>
<proteinExistence type="predicted"/>
<evidence type="ECO:0000313" key="2">
    <source>
        <dbReference type="Proteomes" id="UP000000305"/>
    </source>
</evidence>
<evidence type="ECO:0000313" key="1">
    <source>
        <dbReference type="EMBL" id="EFX81086.1"/>
    </source>
</evidence>
<dbReference type="AlphaFoldDB" id="E9GGU9"/>
<name>E9GGU9_DAPPU</name>
<accession>E9GGU9</accession>
<dbReference type="HOGENOM" id="CLU_1620693_0_0_1"/>